<dbReference type="RefSeq" id="WP_379525185.1">
    <property type="nucleotide sequence ID" value="NZ_JBHSPA010000136.1"/>
</dbReference>
<dbReference type="Pfam" id="PF06445">
    <property type="entry name" value="GyrI-like"/>
    <property type="match status" value="1"/>
</dbReference>
<name>A0ABW1DG23_9ACTN</name>
<gene>
    <name evidence="2" type="ORF">ACFPZ3_69155</name>
</gene>
<evidence type="ECO:0000313" key="3">
    <source>
        <dbReference type="Proteomes" id="UP001596058"/>
    </source>
</evidence>
<feature type="domain" description="GyrI-like small molecule binding" evidence="1">
    <location>
        <begin position="11"/>
        <end position="173"/>
    </location>
</feature>
<evidence type="ECO:0000259" key="1">
    <source>
        <dbReference type="Pfam" id="PF06445"/>
    </source>
</evidence>
<accession>A0ABW1DG23</accession>
<dbReference type="InterPro" id="IPR029442">
    <property type="entry name" value="GyrI-like"/>
</dbReference>
<reference evidence="3" key="1">
    <citation type="journal article" date="2019" name="Int. J. Syst. Evol. Microbiol.">
        <title>The Global Catalogue of Microorganisms (GCM) 10K type strain sequencing project: providing services to taxonomists for standard genome sequencing and annotation.</title>
        <authorList>
            <consortium name="The Broad Institute Genomics Platform"/>
            <consortium name="The Broad Institute Genome Sequencing Center for Infectious Disease"/>
            <person name="Wu L."/>
            <person name="Ma J."/>
        </authorList>
    </citation>
    <scope>NUCLEOTIDE SEQUENCE [LARGE SCALE GENOMIC DNA]</scope>
    <source>
        <strain evidence="3">CCUG 53903</strain>
    </source>
</reference>
<protein>
    <submittedName>
        <fullName evidence="2">GyrI-like domain-containing protein</fullName>
    </submittedName>
</protein>
<dbReference type="Gene3D" id="3.20.80.10">
    <property type="entry name" value="Regulatory factor, effector binding domain"/>
    <property type="match status" value="1"/>
</dbReference>
<sequence length="180" mass="20019">MNDWYSASDSPELVEFGPVRGVGVTGLGEPAGTEHMAAIHTLYAVAAPLLADALPALEGRWWVEDDRPPLTVPRSQWRWHLFLRLPESVEPARVDEARQATGLNSAARVQLVMFTEGRCVQVMHHGSYDDEPETLARMDAFMAKQGFVSNGLHHEIYLSDIAETDTAKMRTILRQPVRAA</sequence>
<evidence type="ECO:0000313" key="2">
    <source>
        <dbReference type="EMBL" id="MFC5835773.1"/>
    </source>
</evidence>
<dbReference type="InterPro" id="IPR011256">
    <property type="entry name" value="Reg_factor_effector_dom_sf"/>
</dbReference>
<dbReference type="Proteomes" id="UP001596058">
    <property type="component" value="Unassembled WGS sequence"/>
</dbReference>
<organism evidence="2 3">
    <name type="scientific">Nonomuraea insulae</name>
    <dbReference type="NCBI Taxonomy" id="1616787"/>
    <lineage>
        <taxon>Bacteria</taxon>
        <taxon>Bacillati</taxon>
        <taxon>Actinomycetota</taxon>
        <taxon>Actinomycetes</taxon>
        <taxon>Streptosporangiales</taxon>
        <taxon>Streptosporangiaceae</taxon>
        <taxon>Nonomuraea</taxon>
    </lineage>
</organism>
<dbReference type="SUPFAM" id="SSF55136">
    <property type="entry name" value="Probable bacterial effector-binding domain"/>
    <property type="match status" value="1"/>
</dbReference>
<dbReference type="EMBL" id="JBHSPA010000136">
    <property type="protein sequence ID" value="MFC5835773.1"/>
    <property type="molecule type" value="Genomic_DNA"/>
</dbReference>
<keyword evidence="3" id="KW-1185">Reference proteome</keyword>
<proteinExistence type="predicted"/>
<comment type="caution">
    <text evidence="2">The sequence shown here is derived from an EMBL/GenBank/DDBJ whole genome shotgun (WGS) entry which is preliminary data.</text>
</comment>